<dbReference type="InterPro" id="IPR034804">
    <property type="entry name" value="SQR/QFR_C/D"/>
</dbReference>
<dbReference type="Pfam" id="PF01127">
    <property type="entry name" value="Sdh_cyt"/>
    <property type="match status" value="1"/>
</dbReference>
<proteinExistence type="inferred from homology"/>
<evidence type="ECO:0000256" key="1">
    <source>
        <dbReference type="ARBA" id="ARBA00001971"/>
    </source>
</evidence>
<name>A0A6J4SGA4_9SPHN</name>
<evidence type="ECO:0000256" key="13">
    <source>
        <dbReference type="SAM" id="Phobius"/>
    </source>
</evidence>
<feature type="transmembrane region" description="Helical" evidence="13">
    <location>
        <begin position="60"/>
        <end position="81"/>
    </location>
</feature>
<keyword evidence="9 13" id="KW-1133">Transmembrane helix</keyword>
<dbReference type="InterPro" id="IPR018495">
    <property type="entry name" value="Succ_DH_cyt_bsu_CS"/>
</dbReference>
<keyword evidence="6" id="KW-0349">Heme</keyword>
<dbReference type="GO" id="GO:0046872">
    <property type="term" value="F:metal ion binding"/>
    <property type="evidence" value="ECO:0007669"/>
    <property type="project" value="UniProtKB-KW"/>
</dbReference>
<dbReference type="InterPro" id="IPR014314">
    <property type="entry name" value="Succ_DH_cytb556"/>
</dbReference>
<keyword evidence="8" id="KW-0479">Metal-binding</keyword>
<keyword evidence="7 13" id="KW-0812">Transmembrane</keyword>
<evidence type="ECO:0000256" key="9">
    <source>
        <dbReference type="ARBA" id="ARBA00022989"/>
    </source>
</evidence>
<evidence type="ECO:0000256" key="4">
    <source>
        <dbReference type="ARBA" id="ARBA00007244"/>
    </source>
</evidence>
<evidence type="ECO:0000256" key="12">
    <source>
        <dbReference type="ARBA" id="ARBA00025912"/>
    </source>
</evidence>
<accession>A0A6J4SGA4</accession>
<feature type="transmembrane region" description="Helical" evidence="13">
    <location>
        <begin position="26"/>
        <end position="48"/>
    </location>
</feature>
<comment type="function">
    <text evidence="2">Membrane-anchoring subunit of succinate dehydrogenase (SDH).</text>
</comment>
<comment type="cofactor">
    <cofactor evidence="1">
        <name>heme</name>
        <dbReference type="ChEBI" id="CHEBI:30413"/>
    </cofactor>
</comment>
<dbReference type="AlphaFoldDB" id="A0A6J4SGA4"/>
<sequence length="132" mass="14267">MAATHSRPLSPHLTIWRWGPHMAVSILHRATGIALTFAGLALLTWWLVAIAEGPQAYADFVTATTHPLGLVVLIGLTWAFFQKTAGGIRHLVMDSGAGFEIGRNKTFAIVTMVAPLLLTAALWAWILLGDRA</sequence>
<evidence type="ECO:0000256" key="10">
    <source>
        <dbReference type="ARBA" id="ARBA00023004"/>
    </source>
</evidence>
<keyword evidence="10" id="KW-0408">Iron</keyword>
<feature type="transmembrane region" description="Helical" evidence="13">
    <location>
        <begin position="107"/>
        <end position="128"/>
    </location>
</feature>
<organism evidence="14">
    <name type="scientific">uncultured Sphingomonas sp</name>
    <dbReference type="NCBI Taxonomy" id="158754"/>
    <lineage>
        <taxon>Bacteria</taxon>
        <taxon>Pseudomonadati</taxon>
        <taxon>Pseudomonadota</taxon>
        <taxon>Alphaproteobacteria</taxon>
        <taxon>Sphingomonadales</taxon>
        <taxon>Sphingomonadaceae</taxon>
        <taxon>Sphingomonas</taxon>
        <taxon>environmental samples</taxon>
    </lineage>
</organism>
<evidence type="ECO:0000256" key="11">
    <source>
        <dbReference type="ARBA" id="ARBA00023136"/>
    </source>
</evidence>
<dbReference type="SUPFAM" id="SSF81343">
    <property type="entry name" value="Fumarate reductase respiratory complex transmembrane subunits"/>
    <property type="match status" value="1"/>
</dbReference>
<keyword evidence="11 13" id="KW-0472">Membrane</keyword>
<dbReference type="CDD" id="cd03499">
    <property type="entry name" value="SQR_TypeC_SdhC"/>
    <property type="match status" value="1"/>
</dbReference>
<evidence type="ECO:0000256" key="2">
    <source>
        <dbReference type="ARBA" id="ARBA00004050"/>
    </source>
</evidence>
<dbReference type="GO" id="GO:0006099">
    <property type="term" value="P:tricarboxylic acid cycle"/>
    <property type="evidence" value="ECO:0007669"/>
    <property type="project" value="InterPro"/>
</dbReference>
<evidence type="ECO:0000256" key="5">
    <source>
        <dbReference type="ARBA" id="ARBA00020076"/>
    </source>
</evidence>
<dbReference type="PROSITE" id="PS01000">
    <property type="entry name" value="SDH_CYT_1"/>
    <property type="match status" value="1"/>
</dbReference>
<evidence type="ECO:0000256" key="6">
    <source>
        <dbReference type="ARBA" id="ARBA00022617"/>
    </source>
</evidence>
<gene>
    <name evidence="14" type="ORF">AVDCRST_MAG44-585</name>
</gene>
<dbReference type="Gene3D" id="1.20.1300.10">
    <property type="entry name" value="Fumarate reductase/succinate dehydrogenase, transmembrane subunit"/>
    <property type="match status" value="1"/>
</dbReference>
<dbReference type="NCBIfam" id="TIGR02970">
    <property type="entry name" value="succ_dehyd_cytB"/>
    <property type="match status" value="1"/>
</dbReference>
<dbReference type="EMBL" id="CADCVY010000046">
    <property type="protein sequence ID" value="CAA9498110.1"/>
    <property type="molecule type" value="Genomic_DNA"/>
</dbReference>
<dbReference type="InterPro" id="IPR000701">
    <property type="entry name" value="SuccDH_FuR_B_TM-su"/>
</dbReference>
<evidence type="ECO:0000256" key="8">
    <source>
        <dbReference type="ARBA" id="ARBA00022723"/>
    </source>
</evidence>
<dbReference type="PIRSF" id="PIRSF000178">
    <property type="entry name" value="SDH_cyt_b560"/>
    <property type="match status" value="1"/>
</dbReference>
<evidence type="ECO:0000256" key="3">
    <source>
        <dbReference type="ARBA" id="ARBA00004141"/>
    </source>
</evidence>
<dbReference type="GO" id="GO:0009055">
    <property type="term" value="F:electron transfer activity"/>
    <property type="evidence" value="ECO:0007669"/>
    <property type="project" value="InterPro"/>
</dbReference>
<comment type="subunit">
    <text evidence="12">Part of an enzyme complex containing four subunits: a flavoprotein, an iron-sulfur protein, plus two membrane-anchoring proteins, SdhC and SdhD. The complex can form homotrimers.</text>
</comment>
<reference evidence="14" key="1">
    <citation type="submission" date="2020-02" db="EMBL/GenBank/DDBJ databases">
        <authorList>
            <person name="Meier V. D."/>
        </authorList>
    </citation>
    <scope>NUCLEOTIDE SEQUENCE</scope>
    <source>
        <strain evidence="14">AVDCRST_MAG44</strain>
    </source>
</reference>
<dbReference type="GO" id="GO:0016020">
    <property type="term" value="C:membrane"/>
    <property type="evidence" value="ECO:0007669"/>
    <property type="project" value="UniProtKB-SubCell"/>
</dbReference>
<dbReference type="PANTHER" id="PTHR10978">
    <property type="entry name" value="SUCCINATE DEHYDROGENASE CYTOCHROME B560 SUBUNIT"/>
    <property type="match status" value="1"/>
</dbReference>
<evidence type="ECO:0000313" key="14">
    <source>
        <dbReference type="EMBL" id="CAA9498110.1"/>
    </source>
</evidence>
<dbReference type="PANTHER" id="PTHR10978:SF5">
    <property type="entry name" value="SUCCINATE DEHYDROGENASE CYTOCHROME B560 SUBUNIT, MITOCHONDRIAL"/>
    <property type="match status" value="1"/>
</dbReference>
<comment type="subcellular location">
    <subcellularLocation>
        <location evidence="3">Membrane</location>
        <topology evidence="3">Multi-pass membrane protein</topology>
    </subcellularLocation>
</comment>
<comment type="similarity">
    <text evidence="4">Belongs to the cytochrome b560 family.</text>
</comment>
<protein>
    <recommendedName>
        <fullName evidence="5">Succinate dehydrogenase cytochrome b556 subunit</fullName>
    </recommendedName>
</protein>
<evidence type="ECO:0000256" key="7">
    <source>
        <dbReference type="ARBA" id="ARBA00022692"/>
    </source>
</evidence>